<dbReference type="EnsemblPlants" id="AES69267">
    <property type="protein sequence ID" value="AES69267"/>
    <property type="gene ID" value="MTR_3g026660"/>
</dbReference>
<dbReference type="InterPro" id="IPR032675">
    <property type="entry name" value="LRR_dom_sf"/>
</dbReference>
<dbReference type="CDD" id="cd14798">
    <property type="entry name" value="RX-CC_like"/>
    <property type="match status" value="1"/>
</dbReference>
<keyword evidence="4" id="KW-0611">Plant defense</keyword>
<dbReference type="Gene3D" id="1.20.5.4130">
    <property type="match status" value="1"/>
</dbReference>
<evidence type="ECO:0000259" key="9">
    <source>
        <dbReference type="Pfam" id="PF25019"/>
    </source>
</evidence>
<dbReference type="Gene3D" id="1.10.8.430">
    <property type="entry name" value="Helical domain of apoptotic protease-activating factors"/>
    <property type="match status" value="1"/>
</dbReference>
<feature type="domain" description="Disease resistance N-terminal" evidence="7">
    <location>
        <begin position="5"/>
        <end position="93"/>
    </location>
</feature>
<dbReference type="GO" id="GO:0051707">
    <property type="term" value="P:response to other organism"/>
    <property type="evidence" value="ECO:0007669"/>
    <property type="project" value="UniProtKB-ARBA"/>
</dbReference>
<dbReference type="PaxDb" id="3880-AES69267"/>
<dbReference type="Pfam" id="PF18052">
    <property type="entry name" value="Rx_N"/>
    <property type="match status" value="1"/>
</dbReference>
<dbReference type="SUPFAM" id="SSF52540">
    <property type="entry name" value="P-loop containing nucleoside triphosphate hydrolases"/>
    <property type="match status" value="1"/>
</dbReference>
<evidence type="ECO:0000256" key="1">
    <source>
        <dbReference type="ARBA" id="ARBA00022614"/>
    </source>
</evidence>
<evidence type="ECO:0000313" key="11">
    <source>
        <dbReference type="EnsemblPlants" id="AES69267"/>
    </source>
</evidence>
<dbReference type="Pfam" id="PF25019">
    <property type="entry name" value="LRR_R13L1-DRL21"/>
    <property type="match status" value="1"/>
</dbReference>
<evidence type="ECO:0000259" key="6">
    <source>
        <dbReference type="Pfam" id="PF00931"/>
    </source>
</evidence>
<dbReference type="Gene3D" id="3.80.10.10">
    <property type="entry name" value="Ribonuclease Inhibitor"/>
    <property type="match status" value="3"/>
</dbReference>
<dbReference type="InterPro" id="IPR038005">
    <property type="entry name" value="RX-like_CC"/>
</dbReference>
<dbReference type="InterPro" id="IPR058922">
    <property type="entry name" value="WHD_DRP"/>
</dbReference>
<evidence type="ECO:0000256" key="2">
    <source>
        <dbReference type="ARBA" id="ARBA00022737"/>
    </source>
</evidence>
<keyword evidence="12" id="KW-1185">Reference proteome</keyword>
<dbReference type="SUPFAM" id="SSF52058">
    <property type="entry name" value="L domain-like"/>
    <property type="match status" value="2"/>
</dbReference>
<dbReference type="PANTHER" id="PTHR36766:SF42">
    <property type="entry name" value="NB-ARC DOMAIN DISEASE RESISTANCE PROTEIN"/>
    <property type="match status" value="1"/>
</dbReference>
<dbReference type="Proteomes" id="UP000002051">
    <property type="component" value="Chromosome 3"/>
</dbReference>
<sequence>MAEAVIEVVLNNLSSLAQKKLDLFLSFDQDLKSLASLLTTIKATLEDAEEKQFTDRAVKDWLIKLKDAAHVLNDILDECSTQALELEHGGFTCGPPHKVQSSCLSSFHPKHVAFRYNIAKKMKKIRKRLDEIAEERTKFHLTEIVREKRSGVFDWRQTTSIISQPQVYGRDEDRDKIIDFLVGDASGFQNLSVYPIVGLGGLGKTTLTQLIFNHEKIVDHFELRIWVCVSEDFSLKRMIRSIIESASGHASADLELEPLQRRLVEILQRKRYLLVLDDVWDDEQGNWQRLKSVLACGREGASVLVTTRLPKVAAIMGTRPPHDLSILCDTDCWEMFRERAFGTDEDEHAELVVIGKEIAKKCGGVPLAAIALGSLLRFKREEKEWLYVLESNLWSLQGENTVMPALRLSYLNLPIKLRQCFAFCALFPKDELIKKQFLIDLWMANGFISSNEILEAEDIGNEVWNELYWRSFFQDIMTDEFGKIIYFKMHDLVHDLAQSISEEVCCVTNDNGMPSMSERTRHLSNYRLKSFNEVDSVQVCFCISITCSRSHDATTNIQCMFDLCPRIQDAKAKTLSIWLPAAKSLKTCIMEVSADDDQLSPYILKCYSLRALDFERRKKLSSSIGRLKYLRYLNLSNGDFQTLPESLCKLKNLQMINLDYCQSLQKLPNSLVQLKALIRLSLRACRSLSNFPPHIGKMASLRTLSMYVVGKKRGLLLAELEQLNLKGDLYIKHLERVKCVMDAKEANMSSKHLNQLLLSWERNEESVSQENVEEILEALQPLTQKLQSLGVAGYTGEQFPQWMSSPSFKYLNSLELVDCKSCVHLPRVGKLPSLKKLTISNMMHIIYVQENSNGDGIVGCFMALEFLLLEKLPNLKRLSWEDRENMFPRLSTLQITKCPKLSGLPYLPSLNDMRVREKCNQGLLSSIHKHQSLETIRFAHNEELVYFPDRMLQNLTSLKVLDIFELSKLEKLPTEFVSLNSIQEIYISGSNSLKSLPDEVLQGLNSLKILDIVRCPKFNLSASFQYLTCLEKLMIESSSEIEGLHEALQHMTSLQSLILCDLPNLPSLPDWLGNLGLLHELIISKCPKLSCLPMSIQRLTRLKSLKIYGCPELGKCCQKETGEDWQKIAHVQDIEIQNWVMHIIGGGGGGYSSAKLF</sequence>
<feature type="domain" description="R13L1/DRL21-like LRR repeat region" evidence="9">
    <location>
        <begin position="717"/>
        <end position="842"/>
    </location>
</feature>
<feature type="domain" description="Disease resistance protein winged helix" evidence="8">
    <location>
        <begin position="426"/>
        <end position="497"/>
    </location>
</feature>
<evidence type="ECO:0000313" key="12">
    <source>
        <dbReference type="Proteomes" id="UP000002051"/>
    </source>
</evidence>
<evidence type="ECO:0000313" key="10">
    <source>
        <dbReference type="EMBL" id="AES69267.2"/>
    </source>
</evidence>
<keyword evidence="5" id="KW-0067">ATP-binding</keyword>
<dbReference type="InterPro" id="IPR041118">
    <property type="entry name" value="Rx_N"/>
</dbReference>
<keyword evidence="3" id="KW-0547">Nucleotide-binding</keyword>
<reference evidence="11" key="3">
    <citation type="submission" date="2015-04" db="UniProtKB">
        <authorList>
            <consortium name="EnsemblPlants"/>
        </authorList>
    </citation>
    <scope>IDENTIFICATION</scope>
    <source>
        <strain evidence="11">cv. Jemalong A17</strain>
    </source>
</reference>
<reference evidence="10 12" key="2">
    <citation type="journal article" date="2014" name="BMC Genomics">
        <title>An improved genome release (version Mt4.0) for the model legume Medicago truncatula.</title>
        <authorList>
            <person name="Tang H."/>
            <person name="Krishnakumar V."/>
            <person name="Bidwell S."/>
            <person name="Rosen B."/>
            <person name="Chan A."/>
            <person name="Zhou S."/>
            <person name="Gentzbittel L."/>
            <person name="Childs K.L."/>
            <person name="Yandell M."/>
            <person name="Gundlach H."/>
            <person name="Mayer K.F."/>
            <person name="Schwartz D.C."/>
            <person name="Town C.D."/>
        </authorList>
    </citation>
    <scope>GENOME REANNOTATION</scope>
    <source>
        <strain evidence="11 12">cv. Jemalong A17</strain>
    </source>
</reference>
<reference evidence="10 12" key="1">
    <citation type="journal article" date="2011" name="Nature">
        <title>The Medicago genome provides insight into the evolution of rhizobial symbioses.</title>
        <authorList>
            <person name="Young N.D."/>
            <person name="Debelle F."/>
            <person name="Oldroyd G.E."/>
            <person name="Geurts R."/>
            <person name="Cannon S.B."/>
            <person name="Udvardi M.K."/>
            <person name="Benedito V.A."/>
            <person name="Mayer K.F."/>
            <person name="Gouzy J."/>
            <person name="Schoof H."/>
            <person name="Van de Peer Y."/>
            <person name="Proost S."/>
            <person name="Cook D.R."/>
            <person name="Meyers B.C."/>
            <person name="Spannagl M."/>
            <person name="Cheung F."/>
            <person name="De Mita S."/>
            <person name="Krishnakumar V."/>
            <person name="Gundlach H."/>
            <person name="Zhou S."/>
            <person name="Mudge J."/>
            <person name="Bharti A.K."/>
            <person name="Murray J.D."/>
            <person name="Naoumkina M.A."/>
            <person name="Rosen B."/>
            <person name="Silverstein K.A."/>
            <person name="Tang H."/>
            <person name="Rombauts S."/>
            <person name="Zhao P.X."/>
            <person name="Zhou P."/>
            <person name="Barbe V."/>
            <person name="Bardou P."/>
            <person name="Bechner M."/>
            <person name="Bellec A."/>
            <person name="Berger A."/>
            <person name="Berges H."/>
            <person name="Bidwell S."/>
            <person name="Bisseling T."/>
            <person name="Choisne N."/>
            <person name="Couloux A."/>
            <person name="Denny R."/>
            <person name="Deshpande S."/>
            <person name="Dai X."/>
            <person name="Doyle J.J."/>
            <person name="Dudez A.M."/>
            <person name="Farmer A.D."/>
            <person name="Fouteau S."/>
            <person name="Franken C."/>
            <person name="Gibelin C."/>
            <person name="Gish J."/>
            <person name="Goldstein S."/>
            <person name="Gonzalez A.J."/>
            <person name="Green P.J."/>
            <person name="Hallab A."/>
            <person name="Hartog M."/>
            <person name="Hua A."/>
            <person name="Humphray S.J."/>
            <person name="Jeong D.H."/>
            <person name="Jing Y."/>
            <person name="Jocker A."/>
            <person name="Kenton S.M."/>
            <person name="Kim D.J."/>
            <person name="Klee K."/>
            <person name="Lai H."/>
            <person name="Lang C."/>
            <person name="Lin S."/>
            <person name="Macmil S.L."/>
            <person name="Magdelenat G."/>
            <person name="Matthews L."/>
            <person name="McCorrison J."/>
            <person name="Monaghan E.L."/>
            <person name="Mun J.H."/>
            <person name="Najar F.Z."/>
            <person name="Nicholson C."/>
            <person name="Noirot C."/>
            <person name="O'Bleness M."/>
            <person name="Paule C.R."/>
            <person name="Poulain J."/>
            <person name="Prion F."/>
            <person name="Qin B."/>
            <person name="Qu C."/>
            <person name="Retzel E.F."/>
            <person name="Riddle C."/>
            <person name="Sallet E."/>
            <person name="Samain S."/>
            <person name="Samson N."/>
            <person name="Sanders I."/>
            <person name="Saurat O."/>
            <person name="Scarpelli C."/>
            <person name="Schiex T."/>
            <person name="Segurens B."/>
            <person name="Severin A.J."/>
            <person name="Sherrier D.J."/>
            <person name="Shi R."/>
            <person name="Sims S."/>
            <person name="Singer S.R."/>
            <person name="Sinharoy S."/>
            <person name="Sterck L."/>
            <person name="Viollet A."/>
            <person name="Wang B.B."/>
            <person name="Wang K."/>
            <person name="Wang M."/>
            <person name="Wang X."/>
            <person name="Warfsmann J."/>
            <person name="Weissenbach J."/>
            <person name="White D.D."/>
            <person name="White J.D."/>
            <person name="Wiley G.B."/>
            <person name="Wincker P."/>
            <person name="Xing Y."/>
            <person name="Yang L."/>
            <person name="Yao Z."/>
            <person name="Ying F."/>
            <person name="Zhai J."/>
            <person name="Zhou L."/>
            <person name="Zuber A."/>
            <person name="Denarie J."/>
            <person name="Dixon R.A."/>
            <person name="May G.D."/>
            <person name="Schwartz D.C."/>
            <person name="Rogers J."/>
            <person name="Quetier F."/>
            <person name="Town C.D."/>
            <person name="Roe B.A."/>
        </authorList>
    </citation>
    <scope>NUCLEOTIDE SEQUENCE [LARGE SCALE GENOMIC DNA]</scope>
    <source>
        <strain evidence="10">A17</strain>
        <strain evidence="11 12">cv. Jemalong A17</strain>
    </source>
</reference>
<accession>A0A0C3VD23</accession>
<protein>
    <submittedName>
        <fullName evidence="10">NB-ARC domain disease resistance protein</fullName>
    </submittedName>
</protein>
<organism evidence="10 12">
    <name type="scientific">Medicago truncatula</name>
    <name type="common">Barrel medic</name>
    <name type="synonym">Medicago tribuloides</name>
    <dbReference type="NCBI Taxonomy" id="3880"/>
    <lineage>
        <taxon>Eukaryota</taxon>
        <taxon>Viridiplantae</taxon>
        <taxon>Streptophyta</taxon>
        <taxon>Embryophyta</taxon>
        <taxon>Tracheophyta</taxon>
        <taxon>Spermatophyta</taxon>
        <taxon>Magnoliopsida</taxon>
        <taxon>eudicotyledons</taxon>
        <taxon>Gunneridae</taxon>
        <taxon>Pentapetalae</taxon>
        <taxon>rosids</taxon>
        <taxon>fabids</taxon>
        <taxon>Fabales</taxon>
        <taxon>Fabaceae</taxon>
        <taxon>Papilionoideae</taxon>
        <taxon>50 kb inversion clade</taxon>
        <taxon>NPAAA clade</taxon>
        <taxon>Hologalegina</taxon>
        <taxon>IRL clade</taxon>
        <taxon>Trifolieae</taxon>
        <taxon>Medicago</taxon>
    </lineage>
</organism>
<dbReference type="Pfam" id="PF23559">
    <property type="entry name" value="WHD_DRP"/>
    <property type="match status" value="1"/>
</dbReference>
<gene>
    <name evidence="11" type="primary">11425422</name>
    <name evidence="10" type="ordered locus">MTR_3g026660</name>
</gene>
<evidence type="ECO:0000256" key="5">
    <source>
        <dbReference type="ARBA" id="ARBA00022840"/>
    </source>
</evidence>
<dbReference type="AlphaFoldDB" id="G7IZD1"/>
<accession>G7IZD1</accession>
<dbReference type="GO" id="GO:0043531">
    <property type="term" value="F:ADP binding"/>
    <property type="evidence" value="ECO:0007669"/>
    <property type="project" value="InterPro"/>
</dbReference>
<dbReference type="InterPro" id="IPR002182">
    <property type="entry name" value="NB-ARC"/>
</dbReference>
<evidence type="ECO:0000256" key="3">
    <source>
        <dbReference type="ARBA" id="ARBA00022741"/>
    </source>
</evidence>
<dbReference type="InterPro" id="IPR036388">
    <property type="entry name" value="WH-like_DNA-bd_sf"/>
</dbReference>
<dbReference type="HOGENOM" id="CLU_000837_8_8_1"/>
<proteinExistence type="predicted"/>
<dbReference type="PANTHER" id="PTHR36766">
    <property type="entry name" value="PLANT BROAD-SPECTRUM MILDEW RESISTANCE PROTEIN RPW8"/>
    <property type="match status" value="1"/>
</dbReference>
<feature type="domain" description="NB-ARC" evidence="6">
    <location>
        <begin position="172"/>
        <end position="342"/>
    </location>
</feature>
<evidence type="ECO:0000259" key="7">
    <source>
        <dbReference type="Pfam" id="PF18052"/>
    </source>
</evidence>
<dbReference type="EMBL" id="CM001219">
    <property type="protein sequence ID" value="AES69267.2"/>
    <property type="molecule type" value="Genomic_DNA"/>
</dbReference>
<dbReference type="GO" id="GO:0005524">
    <property type="term" value="F:ATP binding"/>
    <property type="evidence" value="ECO:0007669"/>
    <property type="project" value="UniProtKB-KW"/>
</dbReference>
<dbReference type="Pfam" id="PF00931">
    <property type="entry name" value="NB-ARC"/>
    <property type="match status" value="1"/>
</dbReference>
<dbReference type="Gene3D" id="3.40.50.300">
    <property type="entry name" value="P-loop containing nucleotide triphosphate hydrolases"/>
    <property type="match status" value="1"/>
</dbReference>
<dbReference type="InterPro" id="IPR056789">
    <property type="entry name" value="LRR_R13L1-DRL21"/>
</dbReference>
<dbReference type="GO" id="GO:0006952">
    <property type="term" value="P:defense response"/>
    <property type="evidence" value="ECO:0007669"/>
    <property type="project" value="UniProtKB-KW"/>
</dbReference>
<dbReference type="ExpressionAtlas" id="G7IZD1">
    <property type="expression patterns" value="differential"/>
</dbReference>
<dbReference type="OrthoDB" id="2973320at2759"/>
<keyword evidence="2" id="KW-0677">Repeat</keyword>
<evidence type="ECO:0000259" key="8">
    <source>
        <dbReference type="Pfam" id="PF23559"/>
    </source>
</evidence>
<dbReference type="FunFam" id="3.40.50.300:FF:001091">
    <property type="entry name" value="Probable disease resistance protein At1g61300"/>
    <property type="match status" value="1"/>
</dbReference>
<evidence type="ECO:0000256" key="4">
    <source>
        <dbReference type="ARBA" id="ARBA00022821"/>
    </source>
</evidence>
<dbReference type="FunFam" id="1.10.10.10:FF:000322">
    <property type="entry name" value="Probable disease resistance protein At1g63360"/>
    <property type="match status" value="1"/>
</dbReference>
<dbReference type="KEGG" id="mtr:11425422"/>
<dbReference type="PRINTS" id="PR00364">
    <property type="entry name" value="DISEASERSIST"/>
</dbReference>
<keyword evidence="1" id="KW-0433">Leucine-rich repeat</keyword>
<dbReference type="eggNOG" id="KOG4658">
    <property type="taxonomic scope" value="Eukaryota"/>
</dbReference>
<dbReference type="InterPro" id="IPR027417">
    <property type="entry name" value="P-loop_NTPase"/>
</dbReference>
<dbReference type="InterPro" id="IPR042197">
    <property type="entry name" value="Apaf_helical"/>
</dbReference>
<dbReference type="Gene3D" id="1.10.10.10">
    <property type="entry name" value="Winged helix-like DNA-binding domain superfamily/Winged helix DNA-binding domain"/>
    <property type="match status" value="1"/>
</dbReference>
<name>G7IZD1_MEDTR</name>